<protein>
    <submittedName>
        <fullName evidence="2">Uncharacterized protein</fullName>
    </submittedName>
</protein>
<gene>
    <name evidence="2" type="ORF">Y5S_03370</name>
</gene>
<evidence type="ECO:0000313" key="3">
    <source>
        <dbReference type="Proteomes" id="UP000029444"/>
    </source>
</evidence>
<evidence type="ECO:0000313" key="2">
    <source>
        <dbReference type="EMBL" id="KGD63384.1"/>
    </source>
</evidence>
<keyword evidence="3" id="KW-1185">Reference proteome</keyword>
<proteinExistence type="predicted"/>
<name>A0A095SGA9_9GAMM</name>
<keyword evidence="1" id="KW-0175">Coiled coil</keyword>
<dbReference type="OrthoDB" id="6629678at2"/>
<dbReference type="AlphaFoldDB" id="A0A095SGA9"/>
<organism evidence="2 3">
    <name type="scientific">Alcanivorax nanhaiticus</name>
    <dbReference type="NCBI Taxonomy" id="1177154"/>
    <lineage>
        <taxon>Bacteria</taxon>
        <taxon>Pseudomonadati</taxon>
        <taxon>Pseudomonadota</taxon>
        <taxon>Gammaproteobacteria</taxon>
        <taxon>Oceanospirillales</taxon>
        <taxon>Alcanivoracaceae</taxon>
        <taxon>Alcanivorax</taxon>
    </lineage>
</organism>
<dbReference type="RefSeq" id="WP_052041678.1">
    <property type="nucleotide sequence ID" value="NZ_ARXV01000018.1"/>
</dbReference>
<accession>A0A095SGA9</accession>
<dbReference type="STRING" id="1177154.Y5S_03370"/>
<feature type="coiled-coil region" evidence="1">
    <location>
        <begin position="176"/>
        <end position="203"/>
    </location>
</feature>
<evidence type="ECO:0000256" key="1">
    <source>
        <dbReference type="SAM" id="Coils"/>
    </source>
</evidence>
<reference evidence="2 3" key="1">
    <citation type="submission" date="2012-09" db="EMBL/GenBank/DDBJ databases">
        <title>Genome Sequence of alkane-degrading Bacterium Alcanivorax sp. 19-m-6.</title>
        <authorList>
            <person name="Lai Q."/>
            <person name="Shao Z."/>
        </authorList>
    </citation>
    <scope>NUCLEOTIDE SEQUENCE [LARGE SCALE GENOMIC DNA]</scope>
    <source>
        <strain evidence="2 3">19-m-6</strain>
    </source>
</reference>
<sequence length="311" mass="34897">METSIQNYAASAQTLQAKQAEHQAQVDAALEELNRLVTARNQLGWWDKLKSMWGYNRLVDEQKAAVKRARNAIARAEREHKTNQVGCLRELLDLSIAGSQRRAEIHDLARIFQAVKEIHQGNKQLVQLGEKALREIGEADSAVSSAQTMEVFDLATDNKGISLMSSMSNMDASSEMDDARRAVKEFARAAQQHQERIEALNHDMTLEVIDLGLDLFDVTGWFDVGSVLSLMSLSSASSALDDAERKVKRMLEPLRSAERASAEEYRRDKDALVSAKREVFQTALLALQERGLQLPTNETVQRVIENHKIEL</sequence>
<comment type="caution">
    <text evidence="2">The sequence shown here is derived from an EMBL/GenBank/DDBJ whole genome shotgun (WGS) entry which is preliminary data.</text>
</comment>
<dbReference type="Proteomes" id="UP000029444">
    <property type="component" value="Unassembled WGS sequence"/>
</dbReference>
<dbReference type="PATRIC" id="fig|1177154.3.peg.3392"/>
<dbReference type="EMBL" id="ARXV01000018">
    <property type="protein sequence ID" value="KGD63384.1"/>
    <property type="molecule type" value="Genomic_DNA"/>
</dbReference>